<dbReference type="AlphaFoldDB" id="A0A0F8YX29"/>
<accession>A0A0F8YX29</accession>
<evidence type="ECO:0000313" key="1">
    <source>
        <dbReference type="EMBL" id="KKK58624.1"/>
    </source>
</evidence>
<proteinExistence type="predicted"/>
<protein>
    <submittedName>
        <fullName evidence="1">Uncharacterized protein</fullName>
    </submittedName>
</protein>
<sequence length="295" mass="30843">MRKLLVLLLIVVLFATIHFSLAPAEYMSSPPPRSGGLPLTVSGYTITFNYDTDDFTLDGNKLQLGPAAGDVTGITAGDGIRVDNPTTPTPDVHIDYDENTTDLEGTVLEPDDVILVMDTSNADDMTRHSVSDIALEDLSVNSAGVYGFNGAGVFSYASAIPDDAAEPGFIGYDTGAAGAAKADAYTGKVGWQMTDGTEDAEITDWFASHMGSAAAGTEYNHIWWDASDGALYIGTMTRADAPGDVAGYEYLKIDLNTGTDGQVEISDGGTTAIIITGMTLDASSPHSATTSDVVT</sequence>
<organism evidence="1">
    <name type="scientific">marine sediment metagenome</name>
    <dbReference type="NCBI Taxonomy" id="412755"/>
    <lineage>
        <taxon>unclassified sequences</taxon>
        <taxon>metagenomes</taxon>
        <taxon>ecological metagenomes</taxon>
    </lineage>
</organism>
<feature type="non-terminal residue" evidence="1">
    <location>
        <position position="295"/>
    </location>
</feature>
<comment type="caution">
    <text evidence="1">The sequence shown here is derived from an EMBL/GenBank/DDBJ whole genome shotgun (WGS) entry which is preliminary data.</text>
</comment>
<dbReference type="EMBL" id="LAZR01063885">
    <property type="protein sequence ID" value="KKK58624.1"/>
    <property type="molecule type" value="Genomic_DNA"/>
</dbReference>
<reference evidence="1" key="1">
    <citation type="journal article" date="2015" name="Nature">
        <title>Complex archaea that bridge the gap between prokaryotes and eukaryotes.</title>
        <authorList>
            <person name="Spang A."/>
            <person name="Saw J.H."/>
            <person name="Jorgensen S.L."/>
            <person name="Zaremba-Niedzwiedzka K."/>
            <person name="Martijn J."/>
            <person name="Lind A.E."/>
            <person name="van Eijk R."/>
            <person name="Schleper C."/>
            <person name="Guy L."/>
            <person name="Ettema T.J."/>
        </authorList>
    </citation>
    <scope>NUCLEOTIDE SEQUENCE</scope>
</reference>
<gene>
    <name evidence="1" type="ORF">LCGC14_3042570</name>
</gene>
<name>A0A0F8YX29_9ZZZZ</name>